<dbReference type="Gene3D" id="3.40.50.720">
    <property type="entry name" value="NAD(P)-binding Rossmann-like Domain"/>
    <property type="match status" value="1"/>
</dbReference>
<gene>
    <name evidence="2" type="ORF">GA0061102_102931</name>
</gene>
<dbReference type="EMBL" id="FMAH01000029">
    <property type="protein sequence ID" value="SCB38959.1"/>
    <property type="molecule type" value="Genomic_DNA"/>
</dbReference>
<protein>
    <submittedName>
        <fullName evidence="2">NADP oxidoreductase coenzyme F420-dependent</fullName>
    </submittedName>
</protein>
<dbReference type="InterPro" id="IPR036291">
    <property type="entry name" value="NAD(P)-bd_dom_sf"/>
</dbReference>
<dbReference type="Pfam" id="PF03807">
    <property type="entry name" value="F420_oxidored"/>
    <property type="match status" value="1"/>
</dbReference>
<dbReference type="AlphaFoldDB" id="A0A1C3WG12"/>
<sequence>MSIGIIGAANVAHVFARHLLKAKIEVTLSNSRGPDSLASPVAELGAGAIASSEVSSFRWNDGSERSSPPKTMYCALRRVAKLLA</sequence>
<dbReference type="InterPro" id="IPR028939">
    <property type="entry name" value="P5C_Rdtase_cat_N"/>
</dbReference>
<evidence type="ECO:0000313" key="3">
    <source>
        <dbReference type="Proteomes" id="UP000199435"/>
    </source>
</evidence>
<feature type="domain" description="Pyrroline-5-carboxylate reductase catalytic N-terminal" evidence="1">
    <location>
        <begin position="3"/>
        <end position="55"/>
    </location>
</feature>
<organism evidence="2 3">
    <name type="scientific">Rhizobium miluonense</name>
    <dbReference type="NCBI Taxonomy" id="411945"/>
    <lineage>
        <taxon>Bacteria</taxon>
        <taxon>Pseudomonadati</taxon>
        <taxon>Pseudomonadota</taxon>
        <taxon>Alphaproteobacteria</taxon>
        <taxon>Hyphomicrobiales</taxon>
        <taxon>Rhizobiaceae</taxon>
        <taxon>Rhizobium/Agrobacterium group</taxon>
        <taxon>Rhizobium</taxon>
    </lineage>
</organism>
<evidence type="ECO:0000313" key="2">
    <source>
        <dbReference type="EMBL" id="SCB38959.1"/>
    </source>
</evidence>
<reference evidence="3" key="1">
    <citation type="submission" date="2016-08" db="EMBL/GenBank/DDBJ databases">
        <authorList>
            <person name="Varghese N."/>
            <person name="Submissions Spin"/>
        </authorList>
    </citation>
    <scope>NUCLEOTIDE SEQUENCE [LARGE SCALE GENOMIC DNA]</scope>
    <source>
        <strain evidence="3">HAMBI 2971</strain>
    </source>
</reference>
<keyword evidence="3" id="KW-1185">Reference proteome</keyword>
<dbReference type="SUPFAM" id="SSF51735">
    <property type="entry name" value="NAD(P)-binding Rossmann-fold domains"/>
    <property type="match status" value="1"/>
</dbReference>
<dbReference type="RefSeq" id="WP_245298097.1">
    <property type="nucleotide sequence ID" value="NZ_FMAH01000029.1"/>
</dbReference>
<proteinExistence type="predicted"/>
<dbReference type="STRING" id="411945.GA0061102_102931"/>
<name>A0A1C3WG12_9HYPH</name>
<evidence type="ECO:0000259" key="1">
    <source>
        <dbReference type="Pfam" id="PF03807"/>
    </source>
</evidence>
<dbReference type="Proteomes" id="UP000199435">
    <property type="component" value="Unassembled WGS sequence"/>
</dbReference>
<accession>A0A1C3WG12</accession>